<evidence type="ECO:0000256" key="5">
    <source>
        <dbReference type="ARBA" id="ARBA00022741"/>
    </source>
</evidence>
<keyword evidence="14" id="KW-1185">Reference proteome</keyword>
<evidence type="ECO:0000256" key="4">
    <source>
        <dbReference type="ARBA" id="ARBA00022679"/>
    </source>
</evidence>
<comment type="caution">
    <text evidence="13">The sequence shown here is derived from an EMBL/GenBank/DDBJ whole genome shotgun (WGS) entry which is preliminary data.</text>
</comment>
<feature type="transmembrane region" description="Helical" evidence="9">
    <location>
        <begin position="115"/>
        <end position="141"/>
    </location>
</feature>
<evidence type="ECO:0000256" key="8">
    <source>
        <dbReference type="ARBA" id="ARBA00023012"/>
    </source>
</evidence>
<evidence type="ECO:0000256" key="7">
    <source>
        <dbReference type="ARBA" id="ARBA00022840"/>
    </source>
</evidence>
<keyword evidence="3" id="KW-0597">Phosphoprotein</keyword>
<dbReference type="EC" id="2.7.13.3" evidence="2"/>
<evidence type="ECO:0000256" key="9">
    <source>
        <dbReference type="SAM" id="Phobius"/>
    </source>
</evidence>
<dbReference type="Gene3D" id="1.20.5.1930">
    <property type="match status" value="1"/>
</dbReference>
<dbReference type="InterPro" id="IPR003594">
    <property type="entry name" value="HATPase_dom"/>
</dbReference>
<dbReference type="Gene3D" id="3.30.565.10">
    <property type="entry name" value="Histidine kinase-like ATPase, C-terminal domain"/>
    <property type="match status" value="1"/>
</dbReference>
<evidence type="ECO:0000313" key="14">
    <source>
        <dbReference type="Proteomes" id="UP001500630"/>
    </source>
</evidence>
<organism evidence="13 14">
    <name type="scientific">Nonomuraea rosea</name>
    <dbReference type="NCBI Taxonomy" id="638574"/>
    <lineage>
        <taxon>Bacteria</taxon>
        <taxon>Bacillati</taxon>
        <taxon>Actinomycetota</taxon>
        <taxon>Actinomycetes</taxon>
        <taxon>Streptosporangiales</taxon>
        <taxon>Streptosporangiaceae</taxon>
        <taxon>Nonomuraea</taxon>
    </lineage>
</organism>
<dbReference type="PANTHER" id="PTHR24421:SF10">
    <property type="entry name" value="NITRATE_NITRITE SENSOR PROTEIN NARQ"/>
    <property type="match status" value="1"/>
</dbReference>
<keyword evidence="9" id="KW-0472">Membrane</keyword>
<feature type="domain" description="Signal transduction histidine kinase subgroup 3 dimerisation and phosphoacceptor" evidence="11">
    <location>
        <begin position="237"/>
        <end position="302"/>
    </location>
</feature>
<dbReference type="InterPro" id="IPR036890">
    <property type="entry name" value="HATPase_C_sf"/>
</dbReference>
<dbReference type="Pfam" id="PF02518">
    <property type="entry name" value="HATPase_c"/>
    <property type="match status" value="1"/>
</dbReference>
<dbReference type="CDD" id="cd16917">
    <property type="entry name" value="HATPase_UhpB-NarQ-NarX-like"/>
    <property type="match status" value="1"/>
</dbReference>
<keyword evidence="4" id="KW-0808">Transferase</keyword>
<feature type="transmembrane region" description="Helical" evidence="9">
    <location>
        <begin position="42"/>
        <end position="60"/>
    </location>
</feature>
<evidence type="ECO:0000259" key="10">
    <source>
        <dbReference type="Pfam" id="PF02518"/>
    </source>
</evidence>
<sequence>MREAFKARWREVGRAGMLAAGGIAGLVLTAFCVASFASTLAAGLGLLLIPPVLTVVRGLAEFYRDTAGWRLGIKVGSPYLPRPAPPGPESPRLWPLRQARLTRWMVTDPATWRDLAWLPVNFVVGVPLAALSPLLVLYGLYGVLLPITWPLIDQQVGAGDAHFLFLTVGNMAQTLLAVPLGLLVAGAGLWMAPPLLKAHARFTTALLGSTREQLERRLARVTESRSEAVDSSAADLRRIERDLHDGVQVRLLALGMNLTAIQRLIRADPGAAEALVQETKESSGKALNELRDLVRGIHPPVLADRGLADAVRALAMDLPLTAETDIELPGRVPAPVESAVYFAVSEALTNVIKHAVADRVRIHIRYERGILRAEITDEGIGGADVSAGSGLRGVERRLSAFDGVVAVSSPAGGPTMVALEVPCVLS</sequence>
<dbReference type="SUPFAM" id="SSF55874">
    <property type="entry name" value="ATPase domain of HSP90 chaperone/DNA topoisomerase II/histidine kinase"/>
    <property type="match status" value="1"/>
</dbReference>
<feature type="domain" description="Putative sensor" evidence="12">
    <location>
        <begin position="22"/>
        <end position="207"/>
    </location>
</feature>
<dbReference type="Pfam" id="PF07730">
    <property type="entry name" value="HisKA_3"/>
    <property type="match status" value="1"/>
</dbReference>
<name>A0ABP6YQI7_9ACTN</name>
<protein>
    <recommendedName>
        <fullName evidence="2">histidine kinase</fullName>
        <ecNumber evidence="2">2.7.13.3</ecNumber>
    </recommendedName>
</protein>
<dbReference type="EMBL" id="BAABDQ010000023">
    <property type="protein sequence ID" value="GAA3587251.1"/>
    <property type="molecule type" value="Genomic_DNA"/>
</dbReference>
<keyword evidence="5" id="KW-0547">Nucleotide-binding</keyword>
<reference evidence="14" key="1">
    <citation type="journal article" date="2019" name="Int. J. Syst. Evol. Microbiol.">
        <title>The Global Catalogue of Microorganisms (GCM) 10K type strain sequencing project: providing services to taxonomists for standard genome sequencing and annotation.</title>
        <authorList>
            <consortium name="The Broad Institute Genomics Platform"/>
            <consortium name="The Broad Institute Genome Sequencing Center for Infectious Disease"/>
            <person name="Wu L."/>
            <person name="Ma J."/>
        </authorList>
    </citation>
    <scope>NUCLEOTIDE SEQUENCE [LARGE SCALE GENOMIC DNA]</scope>
    <source>
        <strain evidence="14">JCM 17326</strain>
    </source>
</reference>
<dbReference type="Proteomes" id="UP001500630">
    <property type="component" value="Unassembled WGS sequence"/>
</dbReference>
<accession>A0ABP6YQI7</accession>
<dbReference type="InterPro" id="IPR050482">
    <property type="entry name" value="Sensor_HK_TwoCompSys"/>
</dbReference>
<keyword evidence="9" id="KW-0812">Transmembrane</keyword>
<evidence type="ECO:0000256" key="3">
    <source>
        <dbReference type="ARBA" id="ARBA00022553"/>
    </source>
</evidence>
<evidence type="ECO:0000256" key="2">
    <source>
        <dbReference type="ARBA" id="ARBA00012438"/>
    </source>
</evidence>
<keyword evidence="8" id="KW-0902">Two-component regulatory system</keyword>
<dbReference type="PANTHER" id="PTHR24421">
    <property type="entry name" value="NITRATE/NITRITE SENSOR PROTEIN NARX-RELATED"/>
    <property type="match status" value="1"/>
</dbReference>
<dbReference type="InterPro" id="IPR011712">
    <property type="entry name" value="Sig_transdc_His_kin_sub3_dim/P"/>
</dbReference>
<proteinExistence type="predicted"/>
<dbReference type="RefSeq" id="WP_345570551.1">
    <property type="nucleotide sequence ID" value="NZ_BAABDQ010000023.1"/>
</dbReference>
<feature type="transmembrane region" description="Helical" evidence="9">
    <location>
        <begin position="171"/>
        <end position="192"/>
    </location>
</feature>
<evidence type="ECO:0000259" key="12">
    <source>
        <dbReference type="Pfam" id="PF13796"/>
    </source>
</evidence>
<keyword evidence="9" id="KW-1133">Transmembrane helix</keyword>
<gene>
    <name evidence="13" type="ORF">GCM10022419_081850</name>
</gene>
<feature type="domain" description="Histidine kinase/HSP90-like ATPase" evidence="10">
    <location>
        <begin position="338"/>
        <end position="422"/>
    </location>
</feature>
<dbReference type="InterPro" id="IPR025828">
    <property type="entry name" value="Put_sensor_dom"/>
</dbReference>
<keyword evidence="7" id="KW-0067">ATP-binding</keyword>
<dbReference type="Pfam" id="PF13796">
    <property type="entry name" value="Sensor"/>
    <property type="match status" value="1"/>
</dbReference>
<feature type="transmembrane region" description="Helical" evidence="9">
    <location>
        <begin position="12"/>
        <end position="36"/>
    </location>
</feature>
<keyword evidence="6" id="KW-0418">Kinase</keyword>
<evidence type="ECO:0000259" key="11">
    <source>
        <dbReference type="Pfam" id="PF07730"/>
    </source>
</evidence>
<evidence type="ECO:0000313" key="13">
    <source>
        <dbReference type="EMBL" id="GAA3587251.1"/>
    </source>
</evidence>
<comment type="catalytic activity">
    <reaction evidence="1">
        <text>ATP + protein L-histidine = ADP + protein N-phospho-L-histidine.</text>
        <dbReference type="EC" id="2.7.13.3"/>
    </reaction>
</comment>
<evidence type="ECO:0000256" key="1">
    <source>
        <dbReference type="ARBA" id="ARBA00000085"/>
    </source>
</evidence>
<evidence type="ECO:0000256" key="6">
    <source>
        <dbReference type="ARBA" id="ARBA00022777"/>
    </source>
</evidence>